<evidence type="ECO:0008006" key="5">
    <source>
        <dbReference type="Google" id="ProtNLM"/>
    </source>
</evidence>
<accession>A0A6G6IR31</accession>
<sequence>MHFQFANINSLENLLAEQQERVRRAPTAATERFRLFQVMSLLGDWNSADRQLRHALDYDASLLPMIRSYQLIVEAELQRARNWKGEQPVKLDNPSHEEWAQRLAADSALIDAPERLAQSLAEAPALRGEIDIAVEGKQQLRTEAFQWIADGDCRLGPMLELIGQHGYYRMPLTDVREVEISAPQSGCDRLWARVAITRNSGDRLRATIPVRYAGDYGTQSTALLLGRATSWFALGDETLQLFGGEGQRMWITESGEYALLDVRAIRLFGNAK</sequence>
<reference evidence="2 3" key="1">
    <citation type="submission" date="2020-02" db="EMBL/GenBank/DDBJ databases">
        <title>Integrative conjugative elements (ICEs) and plasmids drive adaptation of Pseudomonas nitroreducens strain HBP1 to wastewater environment.</title>
        <authorList>
            <person name="Sentchilo V."/>
            <person name="Carraro N."/>
            <person name="Bertelli C."/>
            <person name="van der Meer J.R."/>
        </authorList>
    </citation>
    <scope>NUCLEOTIDE SEQUENCE [LARGE SCALE GENOMIC DNA]</scope>
    <source>
        <strain evidence="2 3">HBP1</strain>
    </source>
</reference>
<reference evidence="1 4" key="2">
    <citation type="submission" date="2020-11" db="EMBL/GenBank/DDBJ databases">
        <title>Enhanced detection system for hospital associated transmission using whole genome sequencing surveillance.</title>
        <authorList>
            <person name="Harrison L.H."/>
            <person name="Van Tyne D."/>
            <person name="Marsh J.W."/>
            <person name="Griffith M.P."/>
            <person name="Snyder D.J."/>
            <person name="Cooper V.S."/>
            <person name="Mustapha M."/>
        </authorList>
    </citation>
    <scope>NUCLEOTIDE SEQUENCE [LARGE SCALE GENOMIC DNA]</scope>
    <source>
        <strain evidence="1 4">PSA00705</strain>
    </source>
</reference>
<dbReference type="Pfam" id="PF07024">
    <property type="entry name" value="ImpE"/>
    <property type="match status" value="1"/>
</dbReference>
<dbReference type="RefSeq" id="WP_024763003.1">
    <property type="nucleotide sequence ID" value="NZ_CP049140.1"/>
</dbReference>
<evidence type="ECO:0000313" key="2">
    <source>
        <dbReference type="EMBL" id="QIE85595.1"/>
    </source>
</evidence>
<keyword evidence="4" id="KW-1185">Reference proteome</keyword>
<proteinExistence type="predicted"/>
<dbReference type="EMBL" id="JADTFC010000021">
    <property type="protein sequence ID" value="MBG6287937.1"/>
    <property type="molecule type" value="Genomic_DNA"/>
</dbReference>
<dbReference type="SUPFAM" id="SSF144059">
    <property type="entry name" value="ImpE-like"/>
    <property type="match status" value="1"/>
</dbReference>
<dbReference type="InterPro" id="IPR011990">
    <property type="entry name" value="TPR-like_helical_dom_sf"/>
</dbReference>
<dbReference type="Proteomes" id="UP000608450">
    <property type="component" value="Unassembled WGS sequence"/>
</dbReference>
<dbReference type="Proteomes" id="UP000501063">
    <property type="component" value="Chromosome"/>
</dbReference>
<name>A0A6G6IR31_PSENT</name>
<dbReference type="InterPro" id="IPR009211">
    <property type="entry name" value="TagJ"/>
</dbReference>
<evidence type="ECO:0000313" key="1">
    <source>
        <dbReference type="EMBL" id="MBG6287937.1"/>
    </source>
</evidence>
<dbReference type="EMBL" id="CP049140">
    <property type="protein sequence ID" value="QIE85595.1"/>
    <property type="molecule type" value="Genomic_DNA"/>
</dbReference>
<protein>
    <recommendedName>
        <fullName evidence="5">Virulence protein SciE type</fullName>
    </recommendedName>
</protein>
<dbReference type="AlphaFoldDB" id="A0A6G6IR31"/>
<dbReference type="Gene3D" id="1.25.40.10">
    <property type="entry name" value="Tetratricopeptide repeat domain"/>
    <property type="match status" value="1"/>
</dbReference>
<dbReference type="KEGG" id="pnt:G5B91_04660"/>
<organism evidence="2 3">
    <name type="scientific">Pseudomonas nitroreducens</name>
    <dbReference type="NCBI Taxonomy" id="46680"/>
    <lineage>
        <taxon>Bacteria</taxon>
        <taxon>Pseudomonadati</taxon>
        <taxon>Pseudomonadota</taxon>
        <taxon>Gammaproteobacteria</taxon>
        <taxon>Pseudomonadales</taxon>
        <taxon>Pseudomonadaceae</taxon>
        <taxon>Pseudomonas</taxon>
    </lineage>
</organism>
<evidence type="ECO:0000313" key="4">
    <source>
        <dbReference type="Proteomes" id="UP000608450"/>
    </source>
</evidence>
<evidence type="ECO:0000313" key="3">
    <source>
        <dbReference type="Proteomes" id="UP000501063"/>
    </source>
</evidence>
<gene>
    <name evidence="2" type="ORF">G5B91_04660</name>
    <name evidence="1" type="ORF">I5I61_10825</name>
</gene>